<sequence>MVMFRRSEDSNDTVVEKKGTRERGDVDGGEEVALTWKKDGCELKWRELARFVCLAGGLLSSLYVVRVVITAKATFLFLLLPPLLRTLPLLCFVVSMHSHRPTALPELPPLPPHRSRRRNLAGAAVGISPEPPSESHRSRHRNPAGTAVEIAATAN</sequence>
<keyword evidence="2" id="KW-0812">Transmembrane</keyword>
<accession>A0AAN9MUI1</accession>
<reference evidence="3 4" key="1">
    <citation type="submission" date="2024-01" db="EMBL/GenBank/DDBJ databases">
        <title>The genomes of 5 underutilized Papilionoideae crops provide insights into root nodulation and disease resistanc.</title>
        <authorList>
            <person name="Jiang F."/>
        </authorList>
    </citation>
    <scope>NUCLEOTIDE SEQUENCE [LARGE SCALE GENOMIC DNA]</scope>
    <source>
        <strain evidence="3">JINMINGXINNONG_FW02</strain>
        <tissue evidence="3">Leaves</tissue>
    </source>
</reference>
<organism evidence="3 4">
    <name type="scientific">Phaseolus coccineus</name>
    <name type="common">Scarlet runner bean</name>
    <name type="synonym">Phaseolus multiflorus</name>
    <dbReference type="NCBI Taxonomy" id="3886"/>
    <lineage>
        <taxon>Eukaryota</taxon>
        <taxon>Viridiplantae</taxon>
        <taxon>Streptophyta</taxon>
        <taxon>Embryophyta</taxon>
        <taxon>Tracheophyta</taxon>
        <taxon>Spermatophyta</taxon>
        <taxon>Magnoliopsida</taxon>
        <taxon>eudicotyledons</taxon>
        <taxon>Gunneridae</taxon>
        <taxon>Pentapetalae</taxon>
        <taxon>rosids</taxon>
        <taxon>fabids</taxon>
        <taxon>Fabales</taxon>
        <taxon>Fabaceae</taxon>
        <taxon>Papilionoideae</taxon>
        <taxon>50 kb inversion clade</taxon>
        <taxon>NPAAA clade</taxon>
        <taxon>indigoferoid/millettioid clade</taxon>
        <taxon>Phaseoleae</taxon>
        <taxon>Phaseolus</taxon>
    </lineage>
</organism>
<feature type="region of interest" description="Disordered" evidence="1">
    <location>
        <begin position="124"/>
        <end position="147"/>
    </location>
</feature>
<protein>
    <submittedName>
        <fullName evidence="3">Uncharacterized protein</fullName>
    </submittedName>
</protein>
<gene>
    <name evidence="3" type="ORF">VNO80_17099</name>
</gene>
<keyword evidence="4" id="KW-1185">Reference proteome</keyword>
<dbReference type="Proteomes" id="UP001374584">
    <property type="component" value="Unassembled WGS sequence"/>
</dbReference>
<evidence type="ECO:0000313" key="3">
    <source>
        <dbReference type="EMBL" id="KAK7357803.1"/>
    </source>
</evidence>
<dbReference type="EMBL" id="JAYMYR010000006">
    <property type="protein sequence ID" value="KAK7357803.1"/>
    <property type="molecule type" value="Genomic_DNA"/>
</dbReference>
<proteinExistence type="predicted"/>
<feature type="region of interest" description="Disordered" evidence="1">
    <location>
        <begin position="1"/>
        <end position="22"/>
    </location>
</feature>
<name>A0AAN9MUI1_PHACN</name>
<keyword evidence="2" id="KW-0472">Membrane</keyword>
<evidence type="ECO:0000256" key="1">
    <source>
        <dbReference type="SAM" id="MobiDB-lite"/>
    </source>
</evidence>
<evidence type="ECO:0000313" key="4">
    <source>
        <dbReference type="Proteomes" id="UP001374584"/>
    </source>
</evidence>
<keyword evidence="2" id="KW-1133">Transmembrane helix</keyword>
<comment type="caution">
    <text evidence="3">The sequence shown here is derived from an EMBL/GenBank/DDBJ whole genome shotgun (WGS) entry which is preliminary data.</text>
</comment>
<evidence type="ECO:0000256" key="2">
    <source>
        <dbReference type="SAM" id="Phobius"/>
    </source>
</evidence>
<dbReference type="AlphaFoldDB" id="A0AAN9MUI1"/>
<feature type="transmembrane region" description="Helical" evidence="2">
    <location>
        <begin position="48"/>
        <end position="69"/>
    </location>
</feature>